<dbReference type="CDD" id="cd00761">
    <property type="entry name" value="Glyco_tranf_GTA_type"/>
    <property type="match status" value="1"/>
</dbReference>
<dbReference type="PANTHER" id="PTHR22916:SF71">
    <property type="entry name" value="GLYCOSYL TRANSFERASE"/>
    <property type="match status" value="1"/>
</dbReference>
<evidence type="ECO:0000313" key="3">
    <source>
        <dbReference type="Proteomes" id="UP000218332"/>
    </source>
</evidence>
<feature type="domain" description="Glycosyltransferase 2-like" evidence="1">
    <location>
        <begin position="7"/>
        <end position="94"/>
    </location>
</feature>
<keyword evidence="3" id="KW-1185">Reference proteome</keyword>
<accession>A0A2A2I0G6</accession>
<evidence type="ECO:0000259" key="1">
    <source>
        <dbReference type="Pfam" id="PF00535"/>
    </source>
</evidence>
<comment type="caution">
    <text evidence="2">The sequence shown here is derived from an EMBL/GenBank/DDBJ whole genome shotgun (WGS) entry which is preliminary data.</text>
</comment>
<dbReference type="AlphaFoldDB" id="A0A2A2I0G6"/>
<organism evidence="2 3">
    <name type="scientific">Tamilnaduibacter salinus</name>
    <dbReference type="NCBI Taxonomy" id="1484056"/>
    <lineage>
        <taxon>Bacteria</taxon>
        <taxon>Pseudomonadati</taxon>
        <taxon>Pseudomonadota</taxon>
        <taxon>Gammaproteobacteria</taxon>
        <taxon>Pseudomonadales</taxon>
        <taxon>Marinobacteraceae</taxon>
        <taxon>Tamilnaduibacter</taxon>
    </lineage>
</organism>
<dbReference type="Pfam" id="PF00535">
    <property type="entry name" value="Glycos_transf_2"/>
    <property type="match status" value="1"/>
</dbReference>
<dbReference type="Proteomes" id="UP000218332">
    <property type="component" value="Unassembled WGS sequence"/>
</dbReference>
<dbReference type="SUPFAM" id="SSF53448">
    <property type="entry name" value="Nucleotide-diphospho-sugar transferases"/>
    <property type="match status" value="1"/>
</dbReference>
<gene>
    <name evidence="2" type="ORF">CF392_15895</name>
</gene>
<dbReference type="PANTHER" id="PTHR22916">
    <property type="entry name" value="GLYCOSYLTRANSFERASE"/>
    <property type="match status" value="1"/>
</dbReference>
<dbReference type="EMBL" id="NMPM01000151">
    <property type="protein sequence ID" value="PAV24503.1"/>
    <property type="molecule type" value="Genomic_DNA"/>
</dbReference>
<dbReference type="RefSeq" id="WP_095612390.1">
    <property type="nucleotide sequence ID" value="NZ_NMPM01000151.1"/>
</dbReference>
<protein>
    <recommendedName>
        <fullName evidence="1">Glycosyltransferase 2-like domain-containing protein</fullName>
    </recommendedName>
</protein>
<evidence type="ECO:0000313" key="2">
    <source>
        <dbReference type="EMBL" id="PAV24503.1"/>
    </source>
</evidence>
<reference evidence="2 3" key="1">
    <citation type="submission" date="2017-07" db="EMBL/GenBank/DDBJ databases">
        <title>Tamlnaduibacter salinus (Mi-7) genome sequencing.</title>
        <authorList>
            <person name="Verma A."/>
            <person name="Krishnamurthi S."/>
        </authorList>
    </citation>
    <scope>NUCLEOTIDE SEQUENCE [LARGE SCALE GENOMIC DNA]</scope>
    <source>
        <strain evidence="2 3">Mi-7</strain>
    </source>
</reference>
<dbReference type="Gene3D" id="3.90.550.10">
    <property type="entry name" value="Spore Coat Polysaccharide Biosynthesis Protein SpsA, Chain A"/>
    <property type="match status" value="1"/>
</dbReference>
<name>A0A2A2I0G6_9GAMM</name>
<sequence>MNSLMCSIIIPALNEEKHIKECLESITNQTLQRFFYEVIVVDNGSSDATTEIAQEYADEVHINVKGKVGAVRNYGAKIAKTDILVFLDSDCVLTKIG</sequence>
<dbReference type="InterPro" id="IPR029044">
    <property type="entry name" value="Nucleotide-diphossugar_trans"/>
</dbReference>
<dbReference type="GO" id="GO:0016758">
    <property type="term" value="F:hexosyltransferase activity"/>
    <property type="evidence" value="ECO:0007669"/>
    <property type="project" value="UniProtKB-ARBA"/>
</dbReference>
<proteinExistence type="predicted"/>
<dbReference type="InterPro" id="IPR001173">
    <property type="entry name" value="Glyco_trans_2-like"/>
</dbReference>